<dbReference type="SUPFAM" id="SSF53335">
    <property type="entry name" value="S-adenosyl-L-methionine-dependent methyltransferases"/>
    <property type="match status" value="1"/>
</dbReference>
<dbReference type="GO" id="GO:0008168">
    <property type="term" value="F:methyltransferase activity"/>
    <property type="evidence" value="ECO:0007669"/>
    <property type="project" value="UniProtKB-KW"/>
</dbReference>
<dbReference type="PIRSF" id="PIRSF017393">
    <property type="entry name" value="MTase_SAV2177"/>
    <property type="match status" value="1"/>
</dbReference>
<dbReference type="InterPro" id="IPR006764">
    <property type="entry name" value="SAM_dep_MeTrfase_SAV2177_type"/>
</dbReference>
<feature type="compositionally biased region" description="Pro residues" evidence="1">
    <location>
        <begin position="1"/>
        <end position="11"/>
    </location>
</feature>
<reference evidence="2 3" key="1">
    <citation type="submission" date="2019-03" db="EMBL/GenBank/DDBJ databases">
        <title>Genomic Encyclopedia of Type Strains, Phase IV (KMG-IV): sequencing the most valuable type-strain genomes for metagenomic binning, comparative biology and taxonomic classification.</title>
        <authorList>
            <person name="Goeker M."/>
        </authorList>
    </citation>
    <scope>NUCLEOTIDE SEQUENCE [LARGE SCALE GENOMIC DNA]</scope>
    <source>
        <strain evidence="2 3">DSM 45934</strain>
    </source>
</reference>
<keyword evidence="2" id="KW-0808">Transferase</keyword>
<feature type="region of interest" description="Disordered" evidence="1">
    <location>
        <begin position="1"/>
        <end position="21"/>
    </location>
</feature>
<comment type="caution">
    <text evidence="2">The sequence shown here is derived from an EMBL/GenBank/DDBJ whole genome shotgun (WGS) entry which is preliminary data.</text>
</comment>
<dbReference type="OrthoDB" id="4134439at2"/>
<evidence type="ECO:0000313" key="3">
    <source>
        <dbReference type="Proteomes" id="UP000295680"/>
    </source>
</evidence>
<gene>
    <name evidence="2" type="ORF">EV192_108223</name>
</gene>
<dbReference type="Pfam" id="PF04672">
    <property type="entry name" value="Methyltransf_19"/>
    <property type="match status" value="1"/>
</dbReference>
<dbReference type="GO" id="GO:0032259">
    <property type="term" value="P:methylation"/>
    <property type="evidence" value="ECO:0007669"/>
    <property type="project" value="UniProtKB-KW"/>
</dbReference>
<evidence type="ECO:0000313" key="2">
    <source>
        <dbReference type="EMBL" id="TCO54935.1"/>
    </source>
</evidence>
<protein>
    <submittedName>
        <fullName evidence="2">S-adenosyl methyltransferase</fullName>
    </submittedName>
</protein>
<dbReference type="CDD" id="cd02440">
    <property type="entry name" value="AdoMet_MTases"/>
    <property type="match status" value="1"/>
</dbReference>
<accession>A0A4R2JL80</accession>
<dbReference type="RefSeq" id="WP_132122719.1">
    <property type="nucleotide sequence ID" value="NZ_SLWS01000008.1"/>
</dbReference>
<name>A0A4R2JL80_9PSEU</name>
<dbReference type="Proteomes" id="UP000295680">
    <property type="component" value="Unassembled WGS sequence"/>
</dbReference>
<dbReference type="InterPro" id="IPR029063">
    <property type="entry name" value="SAM-dependent_MTases_sf"/>
</dbReference>
<organism evidence="2 3">
    <name type="scientific">Actinocrispum wychmicini</name>
    <dbReference type="NCBI Taxonomy" id="1213861"/>
    <lineage>
        <taxon>Bacteria</taxon>
        <taxon>Bacillati</taxon>
        <taxon>Actinomycetota</taxon>
        <taxon>Actinomycetes</taxon>
        <taxon>Pseudonocardiales</taxon>
        <taxon>Pseudonocardiaceae</taxon>
        <taxon>Actinocrispum</taxon>
    </lineage>
</organism>
<dbReference type="AlphaFoldDB" id="A0A4R2JL80"/>
<keyword evidence="3" id="KW-1185">Reference proteome</keyword>
<keyword evidence="2" id="KW-0489">Methyltransferase</keyword>
<sequence>MNRRTPPPLQPIGPRSYDEKTPNASRMYDYYLGGALNFAADRELAERAKTVLPVTPALARLSRSWLRRVVNACLDEGIDQFLDLGSGIPTVGNVHEIVQQRNPDGRVVYVDYDSTAVSHAQKILRGNANAAILHADIRDPESVLDAPEVQTLLDFSRPMGMLMVGILLYVADDYDPAGLVATYRDRCAPGSLLPMSIITLDEVQQHDPATYEQVLGLVSVYDDASEQLHVRGRAEFAAYFDGLTMLDPGIVVLPDWRPDGTTEADAHGPARWLGIGGMGRIG</sequence>
<dbReference type="EMBL" id="SLWS01000008">
    <property type="protein sequence ID" value="TCO54935.1"/>
    <property type="molecule type" value="Genomic_DNA"/>
</dbReference>
<proteinExistence type="predicted"/>
<evidence type="ECO:0000256" key="1">
    <source>
        <dbReference type="SAM" id="MobiDB-lite"/>
    </source>
</evidence>
<dbReference type="Gene3D" id="3.40.50.150">
    <property type="entry name" value="Vaccinia Virus protein VP39"/>
    <property type="match status" value="1"/>
</dbReference>